<evidence type="ECO:0000259" key="6">
    <source>
        <dbReference type="Pfam" id="PF00808"/>
    </source>
</evidence>
<dbReference type="EMBL" id="LIAE01007535">
    <property type="protein sequence ID" value="PAV78700.1"/>
    <property type="molecule type" value="Genomic_DNA"/>
</dbReference>
<feature type="transmembrane region" description="Helical" evidence="5">
    <location>
        <begin position="86"/>
        <end position="110"/>
    </location>
</feature>
<dbReference type="InterPro" id="IPR051377">
    <property type="entry name" value="DNA_Pol-Epsilon_Subunit"/>
</dbReference>
<gene>
    <name evidence="7" type="ORF">WR25_21131</name>
</gene>
<comment type="subcellular location">
    <subcellularLocation>
        <location evidence="1">Nucleus</location>
    </subcellularLocation>
</comment>
<dbReference type="GO" id="GO:0008623">
    <property type="term" value="C:CHRAC"/>
    <property type="evidence" value="ECO:0007669"/>
    <property type="project" value="TreeGrafter"/>
</dbReference>
<keyword evidence="5" id="KW-0812">Transmembrane</keyword>
<dbReference type="GO" id="GO:0031490">
    <property type="term" value="F:chromatin DNA binding"/>
    <property type="evidence" value="ECO:0007669"/>
    <property type="project" value="TreeGrafter"/>
</dbReference>
<feature type="compositionally biased region" description="Basic and acidic residues" evidence="4">
    <location>
        <begin position="359"/>
        <end position="379"/>
    </location>
</feature>
<feature type="region of interest" description="Disordered" evidence="4">
    <location>
        <begin position="321"/>
        <end position="391"/>
    </location>
</feature>
<protein>
    <recommendedName>
        <fullName evidence="3">DNA polymerase epsilon subunit 3</fullName>
    </recommendedName>
</protein>
<keyword evidence="5" id="KW-0472">Membrane</keyword>
<evidence type="ECO:0000313" key="7">
    <source>
        <dbReference type="EMBL" id="PAV78700.1"/>
    </source>
</evidence>
<dbReference type="GO" id="GO:0006272">
    <property type="term" value="P:leading strand elongation"/>
    <property type="evidence" value="ECO:0007669"/>
    <property type="project" value="TreeGrafter"/>
</dbReference>
<name>A0A2A2KXP7_9BILA</name>
<dbReference type="PANTHER" id="PTHR46172:SF1">
    <property type="entry name" value="DNA POLYMERASE EPSILON SUBUNIT 3"/>
    <property type="match status" value="1"/>
</dbReference>
<sequence length="391" mass="44379">MSKRAYSPQGLIEPDPDYELCCGIYHTTAAAKFFAIYYFVFCLVISGLNFMWFGADKGWFSLFCLIFTIYCCILMYGVFLEKTFFLIPFLAINGFVSIALILFSIFVLVYGTFTNAVETHHKESKPLRDLYQMHSLDPDDEKTQTIVSSAFLFLLLLTTLVFIYSWYVILRLFQCIKTKNRTWLPGEHVRGIIADETGDEQTHGLMTENVDDLRLPPAVVSKIMKESLPPGTMVSKVCLIIHFPINFIRSPFQDARIAVTRAAAVFVLNITTYANDHANSRKRKMVNAEDVLHAVGVLECDQLQKPLKEAVELWQNKKSEKLADRRKKRADKKNATNASAAEEEADAEDVNEETATQETEERQQTSRDSPSKRLSREESTSAADAPDIEDS</sequence>
<dbReference type="GO" id="GO:0031507">
    <property type="term" value="P:heterochromatin formation"/>
    <property type="evidence" value="ECO:0007669"/>
    <property type="project" value="TreeGrafter"/>
</dbReference>
<dbReference type="OrthoDB" id="1707486at2759"/>
<dbReference type="Gene3D" id="1.10.20.10">
    <property type="entry name" value="Histone, subunit A"/>
    <property type="match status" value="1"/>
</dbReference>
<keyword evidence="5" id="KW-1133">Transmembrane helix</keyword>
<evidence type="ECO:0000256" key="3">
    <source>
        <dbReference type="ARBA" id="ARBA00039793"/>
    </source>
</evidence>
<evidence type="ECO:0000256" key="5">
    <source>
        <dbReference type="SAM" id="Phobius"/>
    </source>
</evidence>
<keyword evidence="8" id="KW-1185">Reference proteome</keyword>
<dbReference type="GO" id="GO:0008622">
    <property type="term" value="C:epsilon DNA polymerase complex"/>
    <property type="evidence" value="ECO:0007669"/>
    <property type="project" value="TreeGrafter"/>
</dbReference>
<dbReference type="STRING" id="2018661.A0A2A2KXP7"/>
<dbReference type="InterPro" id="IPR003958">
    <property type="entry name" value="CBFA_NFYB_domain"/>
</dbReference>
<dbReference type="CDD" id="cd22928">
    <property type="entry name" value="HFD_POLE3_DPB4"/>
    <property type="match status" value="1"/>
</dbReference>
<evidence type="ECO:0000313" key="8">
    <source>
        <dbReference type="Proteomes" id="UP000218231"/>
    </source>
</evidence>
<dbReference type="GO" id="GO:0046982">
    <property type="term" value="F:protein heterodimerization activity"/>
    <property type="evidence" value="ECO:0007669"/>
    <property type="project" value="InterPro"/>
</dbReference>
<accession>A0A2A2KXP7</accession>
<dbReference type="Pfam" id="PF00808">
    <property type="entry name" value="CBFD_NFYB_HMF"/>
    <property type="match status" value="1"/>
</dbReference>
<dbReference type="PANTHER" id="PTHR46172">
    <property type="entry name" value="DNA POLYMERASE EPSILON SUBUNIT 3"/>
    <property type="match status" value="1"/>
</dbReference>
<feature type="transmembrane region" description="Helical" evidence="5">
    <location>
        <begin position="59"/>
        <end position="79"/>
    </location>
</feature>
<comment type="caution">
    <text evidence="7">The sequence shown here is derived from an EMBL/GenBank/DDBJ whole genome shotgun (WGS) entry which is preliminary data.</text>
</comment>
<evidence type="ECO:0000256" key="4">
    <source>
        <dbReference type="SAM" id="MobiDB-lite"/>
    </source>
</evidence>
<dbReference type="GO" id="GO:0006974">
    <property type="term" value="P:DNA damage response"/>
    <property type="evidence" value="ECO:0007669"/>
    <property type="project" value="TreeGrafter"/>
</dbReference>
<evidence type="ECO:0000256" key="2">
    <source>
        <dbReference type="ARBA" id="ARBA00023242"/>
    </source>
</evidence>
<feature type="domain" description="Transcription factor CBF/NF-Y/archaeal histone" evidence="6">
    <location>
        <begin position="253"/>
        <end position="295"/>
    </location>
</feature>
<organism evidence="7 8">
    <name type="scientific">Diploscapter pachys</name>
    <dbReference type="NCBI Taxonomy" id="2018661"/>
    <lineage>
        <taxon>Eukaryota</taxon>
        <taxon>Metazoa</taxon>
        <taxon>Ecdysozoa</taxon>
        <taxon>Nematoda</taxon>
        <taxon>Chromadorea</taxon>
        <taxon>Rhabditida</taxon>
        <taxon>Rhabditina</taxon>
        <taxon>Rhabditomorpha</taxon>
        <taxon>Rhabditoidea</taxon>
        <taxon>Rhabditidae</taxon>
        <taxon>Diploscapter</taxon>
    </lineage>
</organism>
<dbReference type="Proteomes" id="UP000218231">
    <property type="component" value="Unassembled WGS sequence"/>
</dbReference>
<feature type="compositionally biased region" description="Acidic residues" evidence="4">
    <location>
        <begin position="341"/>
        <end position="352"/>
    </location>
</feature>
<dbReference type="InterPro" id="IPR009072">
    <property type="entry name" value="Histone-fold"/>
</dbReference>
<dbReference type="AlphaFoldDB" id="A0A2A2KXP7"/>
<feature type="transmembrane region" description="Helical" evidence="5">
    <location>
        <begin position="34"/>
        <end position="53"/>
    </location>
</feature>
<proteinExistence type="predicted"/>
<keyword evidence="2" id="KW-0539">Nucleus</keyword>
<evidence type="ECO:0000256" key="1">
    <source>
        <dbReference type="ARBA" id="ARBA00004123"/>
    </source>
</evidence>
<dbReference type="SUPFAM" id="SSF47113">
    <property type="entry name" value="Histone-fold"/>
    <property type="match status" value="1"/>
</dbReference>
<feature type="transmembrane region" description="Helical" evidence="5">
    <location>
        <begin position="146"/>
        <end position="169"/>
    </location>
</feature>
<reference evidence="7 8" key="1">
    <citation type="journal article" date="2017" name="Curr. Biol.">
        <title>Genome architecture and evolution of a unichromosomal asexual nematode.</title>
        <authorList>
            <person name="Fradin H."/>
            <person name="Zegar C."/>
            <person name="Gutwein M."/>
            <person name="Lucas J."/>
            <person name="Kovtun M."/>
            <person name="Corcoran D."/>
            <person name="Baugh L.R."/>
            <person name="Kiontke K."/>
            <person name="Gunsalus K."/>
            <person name="Fitch D.H."/>
            <person name="Piano F."/>
        </authorList>
    </citation>
    <scope>NUCLEOTIDE SEQUENCE [LARGE SCALE GENOMIC DNA]</scope>
    <source>
        <strain evidence="7">PF1309</strain>
    </source>
</reference>